<evidence type="ECO:0000256" key="1">
    <source>
        <dbReference type="SAM" id="Phobius"/>
    </source>
</evidence>
<keyword evidence="1" id="KW-0472">Membrane</keyword>
<dbReference type="InterPro" id="IPR025498">
    <property type="entry name" value="DUF4389"/>
</dbReference>
<organism evidence="2 3">
    <name type="scientific">Streptacidiphilus monticola</name>
    <dbReference type="NCBI Taxonomy" id="2161674"/>
    <lineage>
        <taxon>Bacteria</taxon>
        <taxon>Bacillati</taxon>
        <taxon>Actinomycetota</taxon>
        <taxon>Actinomycetes</taxon>
        <taxon>Kitasatosporales</taxon>
        <taxon>Streptomycetaceae</taxon>
        <taxon>Streptacidiphilus</taxon>
    </lineage>
</organism>
<protein>
    <submittedName>
        <fullName evidence="2">DUF4389 domain-containing protein</fullName>
    </submittedName>
</protein>
<reference evidence="3" key="1">
    <citation type="journal article" date="2019" name="Int. J. Syst. Evol. Microbiol.">
        <title>The Global Catalogue of Microorganisms (GCM) 10K type strain sequencing project: providing services to taxonomists for standard genome sequencing and annotation.</title>
        <authorList>
            <consortium name="The Broad Institute Genomics Platform"/>
            <consortium name="The Broad Institute Genome Sequencing Center for Infectious Disease"/>
            <person name="Wu L."/>
            <person name="Ma J."/>
        </authorList>
    </citation>
    <scope>NUCLEOTIDE SEQUENCE [LARGE SCALE GENOMIC DNA]</scope>
    <source>
        <strain evidence="3">JCM 4816</strain>
    </source>
</reference>
<dbReference type="Proteomes" id="UP001596174">
    <property type="component" value="Unassembled WGS sequence"/>
</dbReference>
<dbReference type="RefSeq" id="WP_380588626.1">
    <property type="nucleotide sequence ID" value="NZ_JBHSQJ010000137.1"/>
</dbReference>
<keyword evidence="1" id="KW-0812">Transmembrane</keyword>
<dbReference type="Pfam" id="PF14333">
    <property type="entry name" value="DUF4389"/>
    <property type="match status" value="2"/>
</dbReference>
<keyword evidence="1" id="KW-1133">Transmembrane helix</keyword>
<dbReference type="EMBL" id="JBHSQJ010000137">
    <property type="protein sequence ID" value="MFC5910802.1"/>
    <property type="molecule type" value="Genomic_DNA"/>
</dbReference>
<comment type="caution">
    <text evidence="2">The sequence shown here is derived from an EMBL/GenBank/DDBJ whole genome shotgun (WGS) entry which is preliminary data.</text>
</comment>
<sequence>MALWSDPGVPATLPERLPELEIPGPEHQNRLTVLLRLLLLIPHFVILAVLGFIGFFVTVAGWFAALVLGRLPRPIAAYLLGYLRWQTRVEASAMLLADRYPPFAMGERPDHPVRIQVEPTELNRLAVLFRIILMIPAAIIAGLGMAGWWAVAFINWLVVLVLGRMPQPLFQATAAIVRYRMRFDAYTVMLSPAYPKRLFGDGPVPMQGTSGTRPLLLTTGAKVLVVIFLVLGLFSYAGGGTAGGTSDSGTPVDNTVSNV</sequence>
<name>A0ABW1GB71_9ACTN</name>
<proteinExistence type="predicted"/>
<gene>
    <name evidence="2" type="ORF">ACFP3V_26805</name>
</gene>
<feature type="transmembrane region" description="Helical" evidence="1">
    <location>
        <begin position="44"/>
        <end position="68"/>
    </location>
</feature>
<evidence type="ECO:0000313" key="3">
    <source>
        <dbReference type="Proteomes" id="UP001596174"/>
    </source>
</evidence>
<feature type="transmembrane region" description="Helical" evidence="1">
    <location>
        <begin position="122"/>
        <end position="140"/>
    </location>
</feature>
<feature type="transmembrane region" description="Helical" evidence="1">
    <location>
        <begin position="215"/>
        <end position="237"/>
    </location>
</feature>
<evidence type="ECO:0000313" key="2">
    <source>
        <dbReference type="EMBL" id="MFC5910802.1"/>
    </source>
</evidence>
<keyword evidence="3" id="KW-1185">Reference proteome</keyword>
<accession>A0ABW1GB71</accession>